<feature type="domain" description="RNA 3'-terminal phosphate cyclase" evidence="1">
    <location>
        <begin position="7"/>
        <end position="128"/>
    </location>
</feature>
<dbReference type="InterPro" id="IPR000228">
    <property type="entry name" value="RNA3'_term_phos_cyc"/>
</dbReference>
<keyword evidence="3" id="KW-1185">Reference proteome</keyword>
<dbReference type="OrthoDB" id="1911237at2759"/>
<name>A0A1Q9F3N4_SYMMI</name>
<evidence type="ECO:0000313" key="2">
    <source>
        <dbReference type="EMBL" id="OLQ14276.1"/>
    </source>
</evidence>
<dbReference type="InterPro" id="IPR013792">
    <property type="entry name" value="RNA3'P_cycl/enolpyr_Trfase_a/b"/>
</dbReference>
<dbReference type="SUPFAM" id="SSF55205">
    <property type="entry name" value="EPT/RTPC-like"/>
    <property type="match status" value="1"/>
</dbReference>
<evidence type="ECO:0000313" key="3">
    <source>
        <dbReference type="Proteomes" id="UP000186817"/>
    </source>
</evidence>
<dbReference type="GO" id="GO:0000479">
    <property type="term" value="P:endonucleolytic cleavage of tricistronic rRNA transcript (SSU-rRNA, 5.8S rRNA, LSU-rRNA)"/>
    <property type="evidence" value="ECO:0007669"/>
    <property type="project" value="TreeGrafter"/>
</dbReference>
<accession>A0A1Q9F3N4</accession>
<sequence>MSSGWLRYTGSSFLRQRLALSVVSGKPIVIADIRAKDEEPGLRDYEASFLRLLDKICDGSDISIDETGTTLRYKPGQIVGGSGLVHSCPSSRCLTYFLEGLLLIAPLAKQPLTVRLKGVTNNSVDVAMSRSLAPEQAAFNVAIVREHDGSSVAIKVTKVPWAGHLNQEKAIAGSEHPNLVKLLAELYDNDGVIMELCEGSTEGYPCAAEEGTCADWAAETIGQKELPNEHAVNPKAPNLPQNPILRKFLKLTCMEAPPLEIYGSFSNANNLINKLGAAENREQGLQMPECQNLSVKLDQVQSNKLEGDMLDDQEMDIYSDPDPHYNGGATINAAAAFLGGAEGLEVLVVVRRFRCAFDHESHS</sequence>
<proteinExistence type="predicted"/>
<dbReference type="PANTHER" id="PTHR11096">
    <property type="entry name" value="RNA 3' TERMINAL PHOSPHATE CYCLASE"/>
    <property type="match status" value="1"/>
</dbReference>
<reference evidence="2 3" key="1">
    <citation type="submission" date="2016-02" db="EMBL/GenBank/DDBJ databases">
        <title>Genome analysis of coral dinoflagellate symbionts highlights evolutionary adaptations to a symbiotic lifestyle.</title>
        <authorList>
            <person name="Aranda M."/>
            <person name="Li Y."/>
            <person name="Liew Y.J."/>
            <person name="Baumgarten S."/>
            <person name="Simakov O."/>
            <person name="Wilson M."/>
            <person name="Piel J."/>
            <person name="Ashoor H."/>
            <person name="Bougouffa S."/>
            <person name="Bajic V.B."/>
            <person name="Ryu T."/>
            <person name="Ravasi T."/>
            <person name="Bayer T."/>
            <person name="Micklem G."/>
            <person name="Kim H."/>
            <person name="Bhak J."/>
            <person name="Lajeunesse T.C."/>
            <person name="Voolstra C.R."/>
        </authorList>
    </citation>
    <scope>NUCLEOTIDE SEQUENCE [LARGE SCALE GENOMIC DNA]</scope>
    <source>
        <strain evidence="2 3">CCMP2467</strain>
    </source>
</reference>
<organism evidence="2 3">
    <name type="scientific">Symbiodinium microadriaticum</name>
    <name type="common">Dinoflagellate</name>
    <name type="synonym">Zooxanthella microadriatica</name>
    <dbReference type="NCBI Taxonomy" id="2951"/>
    <lineage>
        <taxon>Eukaryota</taxon>
        <taxon>Sar</taxon>
        <taxon>Alveolata</taxon>
        <taxon>Dinophyceae</taxon>
        <taxon>Suessiales</taxon>
        <taxon>Symbiodiniaceae</taxon>
        <taxon>Symbiodinium</taxon>
    </lineage>
</organism>
<dbReference type="AlphaFoldDB" id="A0A1Q9F3N4"/>
<gene>
    <name evidence="2" type="primary">RCL1</name>
    <name evidence="2" type="ORF">AK812_SmicGene1574</name>
</gene>
<dbReference type="Gene3D" id="3.65.10.20">
    <property type="entry name" value="RNA 3'-terminal phosphate cyclase domain"/>
    <property type="match status" value="1"/>
</dbReference>
<dbReference type="InterPro" id="IPR037136">
    <property type="entry name" value="RNA3'_phos_cyclase_dom_sf"/>
</dbReference>
<protein>
    <submittedName>
        <fullName evidence="2">RNA 3'-terminal phosphate cyclase-like protein</fullName>
    </submittedName>
</protein>
<comment type="caution">
    <text evidence="2">The sequence shown here is derived from an EMBL/GenBank/DDBJ whole genome shotgun (WGS) entry which is preliminary data.</text>
</comment>
<evidence type="ECO:0000259" key="1">
    <source>
        <dbReference type="Pfam" id="PF01137"/>
    </source>
</evidence>
<dbReference type="GO" id="GO:0005730">
    <property type="term" value="C:nucleolus"/>
    <property type="evidence" value="ECO:0007669"/>
    <property type="project" value="TreeGrafter"/>
</dbReference>
<dbReference type="Proteomes" id="UP000186817">
    <property type="component" value="Unassembled WGS sequence"/>
</dbReference>
<dbReference type="PANTHER" id="PTHR11096:SF1">
    <property type="entry name" value="RNA 3'-TERMINAL PHOSPHATE CYCLASE-LIKE PROTEIN"/>
    <property type="match status" value="1"/>
</dbReference>
<dbReference type="InterPro" id="IPR023797">
    <property type="entry name" value="RNA3'_phos_cyclase_dom"/>
</dbReference>
<dbReference type="GO" id="GO:0004521">
    <property type="term" value="F:RNA endonuclease activity"/>
    <property type="evidence" value="ECO:0007669"/>
    <property type="project" value="TreeGrafter"/>
</dbReference>
<dbReference type="Pfam" id="PF01137">
    <property type="entry name" value="RTC"/>
    <property type="match status" value="1"/>
</dbReference>
<dbReference type="EMBL" id="LSRX01000017">
    <property type="protein sequence ID" value="OLQ14276.1"/>
    <property type="molecule type" value="Genomic_DNA"/>
</dbReference>